<reference evidence="1 2" key="1">
    <citation type="submission" date="2019-03" db="EMBL/GenBank/DDBJ databases">
        <title>Genomic Encyclopedia of Type Strains, Phase IV (KMG-IV): sequencing the most valuable type-strain genomes for metagenomic binning, comparative biology and taxonomic classification.</title>
        <authorList>
            <person name="Goeker M."/>
        </authorList>
    </citation>
    <scope>NUCLEOTIDE SEQUENCE [LARGE SCALE GENOMIC DNA]</scope>
    <source>
        <strain evidence="1 2">DSM 101</strain>
    </source>
</reference>
<evidence type="ECO:0000313" key="1">
    <source>
        <dbReference type="EMBL" id="TCK28987.1"/>
    </source>
</evidence>
<gene>
    <name evidence="1" type="ORF">EV667_3005</name>
</gene>
<proteinExistence type="predicted"/>
<dbReference type="Proteomes" id="UP000295030">
    <property type="component" value="Unassembled WGS sequence"/>
</dbReference>
<dbReference type="OrthoDB" id="7565928at2"/>
<dbReference type="EMBL" id="SMFY01000002">
    <property type="protein sequence ID" value="TCK28987.1"/>
    <property type="molecule type" value="Genomic_DNA"/>
</dbReference>
<keyword evidence="2" id="KW-1185">Reference proteome</keyword>
<dbReference type="AlphaFoldDB" id="A0A4R1I1C7"/>
<evidence type="ECO:0000313" key="2">
    <source>
        <dbReference type="Proteomes" id="UP000295030"/>
    </source>
</evidence>
<comment type="caution">
    <text evidence="1">The sequence shown here is derived from an EMBL/GenBank/DDBJ whole genome shotgun (WGS) entry which is preliminary data.</text>
</comment>
<name>A0A4R1I1C7_ANCAQ</name>
<sequence length="165" mass="18926">MAGKKQLQQIIAFYRLKTGETELDPRKMAEFAARNGVALPDPKDPLDLLAREISAAAREELRRDETTNRPYRAYHSLPIQHPDGQVSFVFVDIEDATRPQMHRSLTKRREQMVGDAVHLIYDADRWNSQNPHLAPIQIALDFGPDVEWRKAMDEMTDESAEGKED</sequence>
<dbReference type="RefSeq" id="WP_131836080.1">
    <property type="nucleotide sequence ID" value="NZ_SMFY01000002.1"/>
</dbReference>
<organism evidence="1 2">
    <name type="scientific">Ancylobacter aquaticus</name>
    <dbReference type="NCBI Taxonomy" id="100"/>
    <lineage>
        <taxon>Bacteria</taxon>
        <taxon>Pseudomonadati</taxon>
        <taxon>Pseudomonadota</taxon>
        <taxon>Alphaproteobacteria</taxon>
        <taxon>Hyphomicrobiales</taxon>
        <taxon>Xanthobacteraceae</taxon>
        <taxon>Ancylobacter</taxon>
    </lineage>
</organism>
<protein>
    <submittedName>
        <fullName evidence="1">Uncharacterized protein</fullName>
    </submittedName>
</protein>
<accession>A0A4R1I1C7</accession>